<evidence type="ECO:0000256" key="1">
    <source>
        <dbReference type="SAM" id="Coils"/>
    </source>
</evidence>
<dbReference type="AlphaFoldDB" id="A0A6P2CRZ0"/>
<keyword evidence="1" id="KW-0175">Coiled coil</keyword>
<comment type="caution">
    <text evidence="3">The sequence shown here is derived from an EMBL/GenBank/DDBJ whole genome shotgun (WGS) entry which is preliminary data.</text>
</comment>
<protein>
    <submittedName>
        <fullName evidence="3">Uncharacterized protein</fullName>
    </submittedName>
</protein>
<sequence>MDLKKNAKQFWSKINDFWHNLSANKKLLTSGITLFIIVMAIIGSIVKTNIDNSKLSLQMLEYKKNGTLFPELPEKADENINHIVYIKRQTASKSHVKIGFRIFGDTTTADANGYFKLTYDDNIQENTNIKITTKHNNIHISKIVTVVPSAKKLQAIEKQNKQIEQYKKEAEAVKKSSLKNQILRRSKKFNSRDIFLNYCDFEIKR</sequence>
<evidence type="ECO:0000313" key="3">
    <source>
        <dbReference type="EMBL" id="TYC46999.1"/>
    </source>
</evidence>
<dbReference type="RefSeq" id="WP_148604394.1">
    <property type="nucleotide sequence ID" value="NZ_BSUV01000001.1"/>
</dbReference>
<organism evidence="3 4">
    <name type="scientific">Leuconostoc litchii</name>
    <dbReference type="NCBI Taxonomy" id="1981069"/>
    <lineage>
        <taxon>Bacteria</taxon>
        <taxon>Bacillati</taxon>
        <taxon>Bacillota</taxon>
        <taxon>Bacilli</taxon>
        <taxon>Lactobacillales</taxon>
        <taxon>Lactobacillaceae</taxon>
        <taxon>Leuconostoc</taxon>
    </lineage>
</organism>
<evidence type="ECO:0000313" key="4">
    <source>
        <dbReference type="Proteomes" id="UP000442244"/>
    </source>
</evidence>
<name>A0A6P2CRZ0_9LACO</name>
<accession>A0A6P2CRZ0</accession>
<dbReference type="Proteomes" id="UP000442244">
    <property type="component" value="Unassembled WGS sequence"/>
</dbReference>
<dbReference type="EMBL" id="SDGY01000001">
    <property type="protein sequence ID" value="TYC46999.1"/>
    <property type="molecule type" value="Genomic_DNA"/>
</dbReference>
<keyword evidence="4" id="KW-1185">Reference proteome</keyword>
<gene>
    <name evidence="3" type="ORF">ESZ47_02340</name>
</gene>
<feature type="transmembrane region" description="Helical" evidence="2">
    <location>
        <begin position="27"/>
        <end position="46"/>
    </location>
</feature>
<keyword evidence="2" id="KW-0472">Membrane</keyword>
<proteinExistence type="predicted"/>
<keyword evidence="2" id="KW-1133">Transmembrane helix</keyword>
<dbReference type="OrthoDB" id="2194900at2"/>
<keyword evidence="2" id="KW-0812">Transmembrane</keyword>
<reference evidence="3 4" key="1">
    <citation type="submission" date="2019-01" db="EMBL/GenBank/DDBJ databases">
        <title>Leuconostoc litchii sp. nov., a novel lactic acid bacterium isolated from lychee.</title>
        <authorList>
            <person name="Wang L.-T."/>
        </authorList>
    </citation>
    <scope>NUCLEOTIDE SEQUENCE [LARGE SCALE GENOMIC DNA]</scope>
    <source>
        <strain evidence="3 4">MB7</strain>
    </source>
</reference>
<feature type="coiled-coil region" evidence="1">
    <location>
        <begin position="149"/>
        <end position="176"/>
    </location>
</feature>
<evidence type="ECO:0000256" key="2">
    <source>
        <dbReference type="SAM" id="Phobius"/>
    </source>
</evidence>